<dbReference type="Pfam" id="PF09557">
    <property type="entry name" value="DUF2382"/>
    <property type="match status" value="1"/>
</dbReference>
<proteinExistence type="predicted"/>
<dbReference type="EMBL" id="CAJEWB010000008">
    <property type="protein sequence ID" value="CAD2074645.1"/>
    <property type="molecule type" value="Genomic_DNA"/>
</dbReference>
<dbReference type="InterPro" id="IPR019060">
    <property type="entry name" value="DUF2382"/>
</dbReference>
<evidence type="ECO:0000256" key="1">
    <source>
        <dbReference type="SAM" id="MobiDB-lite"/>
    </source>
</evidence>
<sequence length="278" mass="31655">MSFVKGSYNSVEEALEAAKQLKAEGYSSKDITLISNNTTRDSFMNNSDVKMESPENYNVESNHSTAGVKEDESLWDKIVNAFTVEDEYDNRTSGSNEDPLAHYRNDIQEGKVVVLAEGKHDGMSDSVDYTMHNDESNRNPNLADNQTVELSEERLEVDTNEVQTGEVHVSKRVVEDRESVDVPVDHEEVVIERHSVEGDREVTDNHEFKDEEFTIPVNEEQIDVNKKSVVTEEVSIGKERVTDNKHVEETVRREELDVDTEGDIDVNDVSRNNRDERF</sequence>
<dbReference type="RefSeq" id="WP_186077102.1">
    <property type="nucleotide sequence ID" value="NZ_CAJEWB010000008.1"/>
</dbReference>
<dbReference type="PANTHER" id="PTHR38463">
    <property type="entry name" value="STRESS RESPONSE PROTEIN YSNF"/>
    <property type="match status" value="1"/>
</dbReference>
<dbReference type="PANTHER" id="PTHR38463:SF1">
    <property type="entry name" value="STRESS RESPONSE PROTEIN YSNF"/>
    <property type="match status" value="1"/>
</dbReference>
<dbReference type="NCBIfam" id="TIGR02271">
    <property type="entry name" value="YsnF/AvaK domain"/>
    <property type="match status" value="1"/>
</dbReference>
<comment type="caution">
    <text evidence="3">The sequence shown here is derived from an EMBL/GenBank/DDBJ whole genome shotgun (WGS) entry which is preliminary data.</text>
</comment>
<evidence type="ECO:0000313" key="4">
    <source>
        <dbReference type="Proteomes" id="UP000588186"/>
    </source>
</evidence>
<dbReference type="Proteomes" id="UP000588186">
    <property type="component" value="Unassembled WGS sequence"/>
</dbReference>
<feature type="compositionally biased region" description="Acidic residues" evidence="1">
    <location>
        <begin position="256"/>
        <end position="266"/>
    </location>
</feature>
<feature type="compositionally biased region" description="Polar residues" evidence="1">
    <location>
        <begin position="55"/>
        <end position="65"/>
    </location>
</feature>
<organism evidence="3 4">
    <name type="scientific">Phocicoccus pinnipedialis</name>
    <dbReference type="NCBI Taxonomy" id="110845"/>
    <lineage>
        <taxon>Bacteria</taxon>
        <taxon>Bacillati</taxon>
        <taxon>Bacillota</taxon>
        <taxon>Bacilli</taxon>
        <taxon>Bacillales</taxon>
        <taxon>Salinicoccaceae</taxon>
        <taxon>Phocicoccus</taxon>
    </lineage>
</organism>
<dbReference type="InterPro" id="IPR052967">
    <property type="entry name" value="Stress_Response_Assoc"/>
</dbReference>
<feature type="region of interest" description="Disordered" evidence="1">
    <location>
        <begin position="238"/>
        <end position="278"/>
    </location>
</feature>
<evidence type="ECO:0000313" key="3">
    <source>
        <dbReference type="EMBL" id="CAD2074645.1"/>
    </source>
</evidence>
<reference evidence="3 4" key="1">
    <citation type="submission" date="2020-07" db="EMBL/GenBank/DDBJ databases">
        <authorList>
            <person name="Criscuolo A."/>
        </authorList>
    </citation>
    <scope>NUCLEOTIDE SEQUENCE [LARGE SCALE GENOMIC DNA]</scope>
    <source>
        <strain evidence="3">CIP107946</strain>
    </source>
</reference>
<name>A0A6V7RCX5_9BACL</name>
<feature type="compositionally biased region" description="Basic and acidic residues" evidence="1">
    <location>
        <begin position="238"/>
        <end position="255"/>
    </location>
</feature>
<protein>
    <submittedName>
        <fullName evidence="3">Stress response protein YsnF</fullName>
    </submittedName>
</protein>
<accession>A0A6V7RCX5</accession>
<feature type="region of interest" description="Disordered" evidence="1">
    <location>
        <begin position="44"/>
        <end position="65"/>
    </location>
</feature>
<evidence type="ECO:0000259" key="2">
    <source>
        <dbReference type="Pfam" id="PF09557"/>
    </source>
</evidence>
<gene>
    <name evidence="3" type="primary">ysnF_1</name>
    <name evidence="3" type="ORF">JEOPIN946_00807</name>
</gene>
<keyword evidence="4" id="KW-1185">Reference proteome</keyword>
<feature type="domain" description="DUF2382" evidence="2">
    <location>
        <begin position="149"/>
        <end position="258"/>
    </location>
</feature>
<dbReference type="AlphaFoldDB" id="A0A6V7RCX5"/>